<protein>
    <submittedName>
        <fullName evidence="1">Uncharacterized protein</fullName>
    </submittedName>
</protein>
<reference evidence="1 2" key="1">
    <citation type="journal article" date="2013" name="MBio">
        <title>Genome sequencing of the plant pathogen Taphrina deformans, the causal agent of peach leaf curl.</title>
        <authorList>
            <person name="Cisse O.H."/>
            <person name="Almeida J.M.G.C.F."/>
            <person name="Fonseca A."/>
            <person name="Kumar A.A."/>
            <person name="Salojaervi J."/>
            <person name="Overmyer K."/>
            <person name="Hauser P.M."/>
            <person name="Pagni M."/>
        </authorList>
    </citation>
    <scope>NUCLEOTIDE SEQUENCE [LARGE SCALE GENOMIC DNA]</scope>
    <source>
        <strain evidence="2">PYCC 5710 / ATCC 11124 / CBS 356.35 / IMI 108563 / JCM 9778 / NBRC 8474</strain>
    </source>
</reference>
<proteinExistence type="predicted"/>
<comment type="caution">
    <text evidence="1">The sequence shown here is derived from an EMBL/GenBank/DDBJ whole genome shotgun (WGS) entry which is preliminary data.</text>
</comment>
<dbReference type="EMBL" id="CAHR02000094">
    <property type="protein sequence ID" value="CCG82617.1"/>
    <property type="molecule type" value="Genomic_DNA"/>
</dbReference>
<keyword evidence="2" id="KW-1185">Reference proteome</keyword>
<dbReference type="Proteomes" id="UP000013776">
    <property type="component" value="Unassembled WGS sequence"/>
</dbReference>
<evidence type="ECO:0000313" key="1">
    <source>
        <dbReference type="EMBL" id="CCG82617.1"/>
    </source>
</evidence>
<dbReference type="VEuPathDB" id="FungiDB:TAPDE_002706"/>
<gene>
    <name evidence="1" type="ORF">TAPDE_002706</name>
</gene>
<dbReference type="AlphaFoldDB" id="R4XA46"/>
<evidence type="ECO:0000313" key="2">
    <source>
        <dbReference type="Proteomes" id="UP000013776"/>
    </source>
</evidence>
<sequence>MSLSISPTSSARFTFVRQGDKKSEPIQQLVLPQHSEKGYEADPTVLAASLSKFHVIFDESTRACNLELNKIKNPFVGSPGVLTPSDSTTSMSQVRVSAERPILYHSAGLWSNSGKAFCKKVDMRYLYYQHFLNIQKVSNYQQELLSSMLQKAKRKSRVEESITLSLFLHESSGLRTAIDSDVELFRKWHEGEFKGTLRRKFSSERMLFKGYVDELNDHWRHLTSEELFQLPIIRMLSRTPADILSSPTHREVKDINQRTYFNTLVHMGKKDRGHTLY</sequence>
<organism evidence="1 2">
    <name type="scientific">Taphrina deformans (strain PYCC 5710 / ATCC 11124 / CBS 356.35 / IMI 108563 / JCM 9778 / NBRC 8474)</name>
    <name type="common">Peach leaf curl fungus</name>
    <name type="synonym">Lalaria deformans</name>
    <dbReference type="NCBI Taxonomy" id="1097556"/>
    <lineage>
        <taxon>Eukaryota</taxon>
        <taxon>Fungi</taxon>
        <taxon>Dikarya</taxon>
        <taxon>Ascomycota</taxon>
        <taxon>Taphrinomycotina</taxon>
        <taxon>Taphrinomycetes</taxon>
        <taxon>Taphrinales</taxon>
        <taxon>Taphrinaceae</taxon>
        <taxon>Taphrina</taxon>
    </lineage>
</organism>
<name>R4XA46_TAPDE</name>
<accession>R4XA46</accession>